<evidence type="ECO:0000313" key="1">
    <source>
        <dbReference type="EMBL" id="PWN47618.1"/>
    </source>
</evidence>
<organism evidence="1 2">
    <name type="scientific">Violaceomyces palustris</name>
    <dbReference type="NCBI Taxonomy" id="1673888"/>
    <lineage>
        <taxon>Eukaryota</taxon>
        <taxon>Fungi</taxon>
        <taxon>Dikarya</taxon>
        <taxon>Basidiomycota</taxon>
        <taxon>Ustilaginomycotina</taxon>
        <taxon>Ustilaginomycetes</taxon>
        <taxon>Violaceomycetales</taxon>
        <taxon>Violaceomycetaceae</taxon>
        <taxon>Violaceomyces</taxon>
    </lineage>
</organism>
<dbReference type="Proteomes" id="UP000245626">
    <property type="component" value="Unassembled WGS sequence"/>
</dbReference>
<keyword evidence="2" id="KW-1185">Reference proteome</keyword>
<gene>
    <name evidence="1" type="ORF">IE53DRAFT_241057</name>
</gene>
<dbReference type="EMBL" id="KZ820383">
    <property type="protein sequence ID" value="PWN47618.1"/>
    <property type="molecule type" value="Genomic_DNA"/>
</dbReference>
<protein>
    <submittedName>
        <fullName evidence="1">Uncharacterized protein</fullName>
    </submittedName>
</protein>
<reference evidence="1 2" key="1">
    <citation type="journal article" date="2018" name="Mol. Biol. Evol.">
        <title>Broad Genomic Sampling Reveals a Smut Pathogenic Ancestry of the Fungal Clade Ustilaginomycotina.</title>
        <authorList>
            <person name="Kijpornyongpan T."/>
            <person name="Mondo S.J."/>
            <person name="Barry K."/>
            <person name="Sandor L."/>
            <person name="Lee J."/>
            <person name="Lipzen A."/>
            <person name="Pangilinan J."/>
            <person name="LaButti K."/>
            <person name="Hainaut M."/>
            <person name="Henrissat B."/>
            <person name="Grigoriev I.V."/>
            <person name="Spatafora J.W."/>
            <person name="Aime M.C."/>
        </authorList>
    </citation>
    <scope>NUCLEOTIDE SEQUENCE [LARGE SCALE GENOMIC DNA]</scope>
    <source>
        <strain evidence="1 2">SA 807</strain>
    </source>
</reference>
<accession>A0ACD0NP68</accession>
<evidence type="ECO:0000313" key="2">
    <source>
        <dbReference type="Proteomes" id="UP000245626"/>
    </source>
</evidence>
<sequence>MNPMSLKNLYILVLVVASYSLWKLYLHLQQVSRRRTFRLDQRRKFGIPDHDHRDFQVAKRDAILRRERREANLEEKRIAGQGRSSDDSDPNTQAVRQDGHVYEDLFSHPSRPGMVQVEGRGKGAGLLLESGKEALDTSEMIETRALTTERLGAQARAVLDAKTSGKGRKRFQSELGSEAGGGQRKTRKRELDHDPHVAHPSDTIAWGTSNLRGVKRDPLEAREGYDDSVAGNRSFKRRHKLKPDPAGERLMDEEHGEDFLEEDESMGGYSGDEGLEDDGMDVDVTLSKLVTGERGVKRGFQDHDDEELEVGDGPVRDSSVKGNSKRGKSRHDPLQDTQHDLVLLDEDEAMPTSSDLEDDEDTKVKKLPLEERTTSTSGNKRKADTSDDREPGEEWEDLNGLKWKMGEDGVRRRATIIVEMRPKYNMPKDSQHPDAKQKVQVYVEKYLSELEYEDYKKKKLLGYQEAERMKEAEAKQRSKGCIITHFGRGKEEEEGGISDEKAQGGEGCEGEESGWRRQQQTCHIAISP</sequence>
<proteinExistence type="predicted"/>
<name>A0ACD0NP68_9BASI</name>